<name>Q82RS0_STRAW</name>
<dbReference type="InterPro" id="IPR011006">
    <property type="entry name" value="CheY-like_superfamily"/>
</dbReference>
<protein>
    <submittedName>
        <fullName evidence="11">Two-component system response regulator</fullName>
    </submittedName>
</protein>
<dbReference type="GeneID" id="41537270"/>
<dbReference type="PROSITE" id="PS51755">
    <property type="entry name" value="OMPR_PHOB"/>
    <property type="match status" value="1"/>
</dbReference>
<evidence type="ECO:0000259" key="9">
    <source>
        <dbReference type="PROSITE" id="PS50110"/>
    </source>
</evidence>
<dbReference type="HOGENOM" id="CLU_000445_30_1_11"/>
<dbReference type="SMART" id="SM00448">
    <property type="entry name" value="REC"/>
    <property type="match status" value="1"/>
</dbReference>
<dbReference type="CDD" id="cd19935">
    <property type="entry name" value="REC_OmpR_CusR-like"/>
    <property type="match status" value="1"/>
</dbReference>
<dbReference type="OrthoDB" id="9812490at2"/>
<evidence type="ECO:0000256" key="2">
    <source>
        <dbReference type="ARBA" id="ARBA00023012"/>
    </source>
</evidence>
<dbReference type="Pfam" id="PF00072">
    <property type="entry name" value="Response_reg"/>
    <property type="match status" value="1"/>
</dbReference>
<keyword evidence="4 7" id="KW-0238">DNA-binding</keyword>
<dbReference type="EMBL" id="BA000030">
    <property type="protein sequence ID" value="BAC67782.1"/>
    <property type="molecule type" value="Genomic_DNA"/>
</dbReference>
<evidence type="ECO:0000256" key="3">
    <source>
        <dbReference type="ARBA" id="ARBA00023015"/>
    </source>
</evidence>
<evidence type="ECO:0000256" key="5">
    <source>
        <dbReference type="ARBA" id="ARBA00023163"/>
    </source>
</evidence>
<dbReference type="Pfam" id="PF00486">
    <property type="entry name" value="Trans_reg_C"/>
    <property type="match status" value="1"/>
</dbReference>
<dbReference type="InterPro" id="IPR036388">
    <property type="entry name" value="WH-like_DNA-bd_sf"/>
</dbReference>
<keyword evidence="3" id="KW-0805">Transcription regulation</keyword>
<accession>Q82RS0</accession>
<dbReference type="GO" id="GO:0005829">
    <property type="term" value="C:cytosol"/>
    <property type="evidence" value="ECO:0007669"/>
    <property type="project" value="TreeGrafter"/>
</dbReference>
<proteinExistence type="predicted"/>
<evidence type="ECO:0000313" key="12">
    <source>
        <dbReference type="Proteomes" id="UP000000428"/>
    </source>
</evidence>
<dbReference type="Proteomes" id="UP000000428">
    <property type="component" value="Chromosome"/>
</dbReference>
<reference evidence="11 12" key="3">
    <citation type="journal article" date="2014" name="J. Ind. Microbiol. Biotechnol.">
        <title>Genome mining of the Streptomyces avermitilis genome and development of genome-minimized hosts for heterologous expression of biosynthetic gene clusters.</title>
        <authorList>
            <person name="Ikeda H."/>
            <person name="Shin-ya K."/>
            <person name="Omura S."/>
        </authorList>
    </citation>
    <scope>NUCLEOTIDE SEQUENCE [LARGE SCALE GENOMIC DNA]</scope>
    <source>
        <strain evidence="12">ATCC 31267 / DSM 46492 / JCM 5070 / NBRC 14893 / NCIMB 12804 / NRRL 8165 / MA-4680</strain>
    </source>
</reference>
<feature type="DNA-binding region" description="OmpR/PhoB-type" evidence="7">
    <location>
        <begin position="124"/>
        <end position="221"/>
    </location>
</feature>
<evidence type="ECO:0000313" key="11">
    <source>
        <dbReference type="EMBL" id="BAC67782.1"/>
    </source>
</evidence>
<gene>
    <name evidence="11" type="ORF">SAVERM_73</name>
</gene>
<dbReference type="SUPFAM" id="SSF52172">
    <property type="entry name" value="CheY-like"/>
    <property type="match status" value="1"/>
</dbReference>
<dbReference type="GO" id="GO:0000156">
    <property type="term" value="F:phosphorelay response regulator activity"/>
    <property type="evidence" value="ECO:0007669"/>
    <property type="project" value="TreeGrafter"/>
</dbReference>
<feature type="region of interest" description="Disordered" evidence="8">
    <location>
        <begin position="224"/>
        <end position="248"/>
    </location>
</feature>
<dbReference type="PANTHER" id="PTHR48111:SF36">
    <property type="entry name" value="TRANSCRIPTIONAL REGULATORY PROTEIN CUTR"/>
    <property type="match status" value="1"/>
</dbReference>
<dbReference type="eggNOG" id="COG0745">
    <property type="taxonomic scope" value="Bacteria"/>
</dbReference>
<dbReference type="SMART" id="SM00862">
    <property type="entry name" value="Trans_reg_C"/>
    <property type="match status" value="1"/>
</dbReference>
<dbReference type="InterPro" id="IPR001789">
    <property type="entry name" value="Sig_transdc_resp-reg_receiver"/>
</dbReference>
<dbReference type="AlphaFoldDB" id="Q82RS0"/>
<evidence type="ECO:0000256" key="6">
    <source>
        <dbReference type="PROSITE-ProRule" id="PRU00169"/>
    </source>
</evidence>
<dbReference type="InterPro" id="IPR001867">
    <property type="entry name" value="OmpR/PhoB-type_DNA-bd"/>
</dbReference>
<keyword evidence="12" id="KW-1185">Reference proteome</keyword>
<dbReference type="Gene3D" id="1.10.10.10">
    <property type="entry name" value="Winged helix-like DNA-binding domain superfamily/Winged helix DNA-binding domain"/>
    <property type="match status" value="1"/>
</dbReference>
<evidence type="ECO:0000256" key="4">
    <source>
        <dbReference type="ARBA" id="ARBA00023125"/>
    </source>
</evidence>
<reference evidence="11 12" key="2">
    <citation type="journal article" date="2003" name="Nat. Biotechnol.">
        <title>Complete genome sequence and comparative analysis of the industrial microorganism Streptomyces avermitilis.</title>
        <authorList>
            <person name="Ikeda H."/>
            <person name="Ishikawa J."/>
            <person name="Hanamoto A."/>
            <person name="Shinose M."/>
            <person name="Kikuchi H."/>
            <person name="Shiba T."/>
            <person name="Sakaki Y."/>
            <person name="Hattori M."/>
            <person name="Omura S."/>
        </authorList>
    </citation>
    <scope>NUCLEOTIDE SEQUENCE [LARGE SCALE GENOMIC DNA]</scope>
    <source>
        <strain evidence="12">ATCC 31267 / DSM 46492 / JCM 5070 / NBRC 14893 / NCIMB 12804 / NRRL 8165 / MA-4680</strain>
    </source>
</reference>
<evidence type="ECO:0000256" key="8">
    <source>
        <dbReference type="SAM" id="MobiDB-lite"/>
    </source>
</evidence>
<feature type="domain" description="Response regulatory" evidence="9">
    <location>
        <begin position="2"/>
        <end position="116"/>
    </location>
</feature>
<dbReference type="GO" id="GO:0000976">
    <property type="term" value="F:transcription cis-regulatory region binding"/>
    <property type="evidence" value="ECO:0007669"/>
    <property type="project" value="TreeGrafter"/>
</dbReference>
<keyword evidence="2" id="KW-0902">Two-component regulatory system</keyword>
<evidence type="ECO:0000256" key="1">
    <source>
        <dbReference type="ARBA" id="ARBA00022553"/>
    </source>
</evidence>
<dbReference type="PROSITE" id="PS50110">
    <property type="entry name" value="RESPONSE_REGULATORY"/>
    <property type="match status" value="1"/>
</dbReference>
<dbReference type="PANTHER" id="PTHR48111">
    <property type="entry name" value="REGULATOR OF RPOS"/>
    <property type="match status" value="1"/>
</dbReference>
<dbReference type="GO" id="GO:0006355">
    <property type="term" value="P:regulation of DNA-templated transcription"/>
    <property type="evidence" value="ECO:0007669"/>
    <property type="project" value="InterPro"/>
</dbReference>
<reference evidence="11 12" key="1">
    <citation type="journal article" date="2001" name="Proc. Natl. Acad. Sci. U.S.A.">
        <title>Genome sequence of an industrial microorganism Streptomyces avermitilis: deducing the ability of producing secondary metabolites.</title>
        <authorList>
            <person name="Omura S."/>
            <person name="Ikeda H."/>
            <person name="Ishikawa J."/>
            <person name="Hanamoto A."/>
            <person name="Takahashi C."/>
            <person name="Shinose M."/>
            <person name="Takahashi Y."/>
            <person name="Horikawa H."/>
            <person name="Nakazawa H."/>
            <person name="Osonoe T."/>
            <person name="Kikuchi H."/>
            <person name="Shiba T."/>
            <person name="Sakaki Y."/>
            <person name="Hattori M."/>
        </authorList>
    </citation>
    <scope>NUCLEOTIDE SEQUENCE [LARGE SCALE GENOMIC DNA]</scope>
    <source>
        <strain evidence="12">ATCC 31267 / DSM 46492 / JCM 5070 / NBRC 14893 / NCIMB 12804 / NRRL 8165 / MA-4680</strain>
    </source>
</reference>
<evidence type="ECO:0000259" key="10">
    <source>
        <dbReference type="PROSITE" id="PS51755"/>
    </source>
</evidence>
<dbReference type="GO" id="GO:0032993">
    <property type="term" value="C:protein-DNA complex"/>
    <property type="evidence" value="ECO:0007669"/>
    <property type="project" value="TreeGrafter"/>
</dbReference>
<organism evidence="11 12">
    <name type="scientific">Streptomyces avermitilis (strain ATCC 31267 / DSM 46492 / JCM 5070 / NBRC 14893 / NCIMB 12804 / NRRL 8165 / MA-4680)</name>
    <dbReference type="NCBI Taxonomy" id="227882"/>
    <lineage>
        <taxon>Bacteria</taxon>
        <taxon>Bacillati</taxon>
        <taxon>Actinomycetota</taxon>
        <taxon>Actinomycetes</taxon>
        <taxon>Kitasatosporales</taxon>
        <taxon>Streptomycetaceae</taxon>
        <taxon>Streptomyces</taxon>
    </lineage>
</organism>
<dbReference type="KEGG" id="sma:SAVERM_73"/>
<feature type="modified residue" description="4-aspartylphosphate" evidence="6">
    <location>
        <position position="51"/>
    </location>
</feature>
<feature type="domain" description="OmpR/PhoB-type" evidence="10">
    <location>
        <begin position="124"/>
        <end position="221"/>
    </location>
</feature>
<dbReference type="Gene3D" id="3.40.50.2300">
    <property type="match status" value="1"/>
</dbReference>
<keyword evidence="1 6" id="KW-0597">Phosphoprotein</keyword>
<dbReference type="InterPro" id="IPR039420">
    <property type="entry name" value="WalR-like"/>
</dbReference>
<dbReference type="RefSeq" id="WP_010981509.1">
    <property type="nucleotide sequence ID" value="NC_003155.5"/>
</dbReference>
<sequence length="248" mass="27236">MRILVVEDERELAQTLRLGLTAEGYRVDVAHDGREGLWKARTGDYAVVVLDLMLPLLNGYRVCAQLRREGITTPVLVLTAKDGDWDQAEALDTGADDYVTKPFTYLVLVARLRALMRRARGAASPLLAVGDLVLDVAARTCLRSGVAVPLTPREFAVAEVLARRPGEAVTKSEILHHAWPDEAEDLNLVEVRVSALRRKIDTAFGRQSLLTVRGVGYRLVDDRGETEEDAVQEPPAGRWDGAGRNSGD</sequence>
<keyword evidence="5" id="KW-0804">Transcription</keyword>
<dbReference type="CDD" id="cd00383">
    <property type="entry name" value="trans_reg_C"/>
    <property type="match status" value="1"/>
</dbReference>
<evidence type="ECO:0000256" key="7">
    <source>
        <dbReference type="PROSITE-ProRule" id="PRU01091"/>
    </source>
</evidence>
<dbReference type="FunFam" id="3.40.50.2300:FF:000001">
    <property type="entry name" value="DNA-binding response regulator PhoB"/>
    <property type="match status" value="1"/>
</dbReference>